<dbReference type="PANTHER" id="PTHR13734:SF5">
    <property type="entry name" value="CCA TRNA NUCLEOTIDYLTRANSFERASE, MITOCHONDRIAL"/>
    <property type="match status" value="1"/>
</dbReference>
<keyword evidence="3" id="KW-0547">Nucleotide-binding</keyword>
<evidence type="ECO:0000256" key="4">
    <source>
        <dbReference type="ARBA" id="ARBA00022884"/>
    </source>
</evidence>
<dbReference type="GO" id="GO:0005739">
    <property type="term" value="C:mitochondrion"/>
    <property type="evidence" value="ECO:0007669"/>
    <property type="project" value="UniProtKB-ARBA"/>
</dbReference>
<dbReference type="Pfam" id="PF01743">
    <property type="entry name" value="PolyA_pol"/>
    <property type="match status" value="1"/>
</dbReference>
<dbReference type="Proteomes" id="UP000247647">
    <property type="component" value="Unassembled WGS sequence"/>
</dbReference>
<reference evidence="9" key="1">
    <citation type="submission" date="2016-12" db="EMBL/GenBank/DDBJ databases">
        <title>The genomes of Aspergillus section Nigri reveals drivers in fungal speciation.</title>
        <authorList>
            <consortium name="DOE Joint Genome Institute"/>
            <person name="Vesth T.C."/>
            <person name="Nybo J."/>
            <person name="Theobald S."/>
            <person name="Brandl J."/>
            <person name="Frisvad J.C."/>
            <person name="Nielsen K.F."/>
            <person name="Lyhne E.K."/>
            <person name="Kogle M.E."/>
            <person name="Kuo A."/>
            <person name="Riley R."/>
            <person name="Clum A."/>
            <person name="Nolan M."/>
            <person name="Lipzen A."/>
            <person name="Salamov A."/>
            <person name="Henrissat B."/>
            <person name="Wiebenga A."/>
            <person name="De Vries R.P."/>
            <person name="Grigoriev I.V."/>
            <person name="Mortensen U.H."/>
            <person name="Andersen M.R."/>
            <person name="Baker S.E."/>
        </authorList>
    </citation>
    <scope>NUCLEOTIDE SEQUENCE [LARGE SCALE GENOMIC DNA]</scope>
    <source>
        <strain evidence="9">CBS 115656</strain>
    </source>
</reference>
<evidence type="ECO:0000256" key="5">
    <source>
        <dbReference type="ARBA" id="ARBA00034736"/>
    </source>
</evidence>
<keyword evidence="2 6" id="KW-0808">Transferase</keyword>
<evidence type="ECO:0000256" key="6">
    <source>
        <dbReference type="RuleBase" id="RU003953"/>
    </source>
</evidence>
<dbReference type="GO" id="GO:0052927">
    <property type="term" value="F:CC tRNA cytidylyltransferase activity"/>
    <property type="evidence" value="ECO:0007669"/>
    <property type="project" value="TreeGrafter"/>
</dbReference>
<dbReference type="InterPro" id="IPR018870">
    <property type="entry name" value="Tti2"/>
</dbReference>
<dbReference type="Pfam" id="PF12627">
    <property type="entry name" value="PolyA_pol_RNAbd"/>
    <property type="match status" value="1"/>
</dbReference>
<protein>
    <submittedName>
        <fullName evidence="9">ATP:tRNA-specific tRNA nucleotidyltransferase</fullName>
    </submittedName>
</protein>
<dbReference type="AlphaFoldDB" id="A0A318YFF0"/>
<dbReference type="GO" id="GO:0052929">
    <property type="term" value="F:ATP:3'-cytidine-cytidine-tRNA adenylyltransferase activity"/>
    <property type="evidence" value="ECO:0007669"/>
    <property type="project" value="TreeGrafter"/>
</dbReference>
<dbReference type="InterPro" id="IPR002646">
    <property type="entry name" value="PolA_pol_head_dom"/>
</dbReference>
<proteinExistence type="inferred from homology"/>
<dbReference type="GO" id="GO:0000166">
    <property type="term" value="F:nucleotide binding"/>
    <property type="evidence" value="ECO:0007669"/>
    <property type="project" value="UniProtKB-KW"/>
</dbReference>
<dbReference type="Gene3D" id="1.10.3090.10">
    <property type="entry name" value="cca-adding enzyme, domain 2"/>
    <property type="match status" value="1"/>
</dbReference>
<dbReference type="EMBL" id="KZ821474">
    <property type="protein sequence ID" value="PYH31183.1"/>
    <property type="molecule type" value="Genomic_DNA"/>
</dbReference>
<accession>A0A318YFF0</accession>
<evidence type="ECO:0000256" key="3">
    <source>
        <dbReference type="ARBA" id="ARBA00022741"/>
    </source>
</evidence>
<comment type="similarity">
    <text evidence="5">Belongs to the TTI2 family.</text>
</comment>
<dbReference type="RefSeq" id="XP_025476661.1">
    <property type="nucleotide sequence ID" value="XM_025627470.1"/>
</dbReference>
<dbReference type="GO" id="GO:0110078">
    <property type="term" value="C:TTT Hsp90 cochaperone complex"/>
    <property type="evidence" value="ECO:0007669"/>
    <property type="project" value="InterPro"/>
</dbReference>
<sequence length="1096" mass="123382">MTQSANTVPTIELTALESTLKSLLLDVAEYIHEKNISEGRRDIEPTVLRFTGGWVRDKLLGVGSNDVDVGINNMTGYQFGLLLKEYMDRPENLEKYRQKQPNGELKHAIASLHKIEANPEKSKHLETVTTRIFGLDIDLVNLRKETYSEDSRNPQMEFGTAQEDAMRRDATINALFYNLNESKVEDLTERGLEDMQKRIIRTPMEPYQTFQDDPLRVLRLIRFASRLGYNIEEETQEAMRNELIGEALKLKISRERVGKELEKMLQGPDPRGALQFIDHLGLYPTIFANHQDDAQADTSSWALAYNALGRILKPHDDDPMTTKNVRDFLVRDKLESYYAWMIAAFAPWSSVPTRVARGPKAKPLPARTAEVARDSLRADNKTIAVIGDAAHNWQAITDIKNAVLGGRMDGTAAEVRQQVGLHIRSWKKDWRLCILLSILQEIMRGGEFTSVLESYDRFLSYIKEQDLQDVFELKPLANGGEIVKALGCKTGPWMSKALDMSIKWQLLHPEVTEKEKIARYIDVSMEEFQTAARECLGRGDAHIPDSRLDNIVVPRELDRLWDTISAHEDKDNATATEDLFLAREFLRLRNSNELSEPDVAAANHIYAWASRHALPSAVYAESMEEPSEEKNALMHEDKLRSSLSIAVIAALDSLFPVHKAADVPNIILALASFTSDADPWTTAESHTASTAILERFRTTSLPTPEASFWAVLETILKDTIRPLFTRTRNPAITAAGRKDMHPIPLPRFDTSILDPESKPWRSSDVYATTVFAWILRQYQAPDISRLESHFPLLVPPILALIDDETNPNKTDGCTLLTYLLKPIQQAKCDILKRTNLSSVFIDAIKPCLLSLPTITPEPDSIRLLSTAYPTLFLLLKTSYLPNDKQTYTTELTKVLRENLIPSFHHISTLTPSSGTQSTLSSFPHPKLSTLLLDKIHDSIFDLAVYTTKYLQEIIPLIYSTLSNPFGTAYPPLLLAGVAVTRAVILNAHPRIWRWRGGILGAVAACWLSVADEEAAERGKEGEKEELIKLKQQLKGVVYLLRMVLEDPDQEIAKDDEVMEAKDGFAKEVEELVGADEALRELLHGEVDGKDGMYFGA</sequence>
<dbReference type="GO" id="GO:0001680">
    <property type="term" value="P:tRNA 3'-terminal CCA addition"/>
    <property type="evidence" value="ECO:0007669"/>
    <property type="project" value="TreeGrafter"/>
</dbReference>
<evidence type="ECO:0000313" key="10">
    <source>
        <dbReference type="Proteomes" id="UP000247647"/>
    </source>
</evidence>
<feature type="domain" description="tRNA nucleotidyltransferase/poly(A) polymerase RNA and SrmB- binding" evidence="8">
    <location>
        <begin position="228"/>
        <end position="287"/>
    </location>
</feature>
<evidence type="ECO:0000256" key="2">
    <source>
        <dbReference type="ARBA" id="ARBA00022679"/>
    </source>
</evidence>
<dbReference type="PANTHER" id="PTHR13734">
    <property type="entry name" value="TRNA-NUCLEOTIDYLTRANSFERASE"/>
    <property type="match status" value="1"/>
</dbReference>
<dbReference type="Pfam" id="PF10521">
    <property type="entry name" value="Tti2"/>
    <property type="match status" value="1"/>
</dbReference>
<keyword evidence="10" id="KW-1185">Reference proteome</keyword>
<dbReference type="SUPFAM" id="SSF81891">
    <property type="entry name" value="Poly A polymerase C-terminal region-like"/>
    <property type="match status" value="1"/>
</dbReference>
<dbReference type="SUPFAM" id="SSF81301">
    <property type="entry name" value="Nucleotidyltransferase"/>
    <property type="match status" value="1"/>
</dbReference>
<dbReference type="CDD" id="cd05398">
    <property type="entry name" value="NT_ClassII-CCAase"/>
    <property type="match status" value="1"/>
</dbReference>
<dbReference type="GeneID" id="37129926"/>
<evidence type="ECO:0000259" key="8">
    <source>
        <dbReference type="Pfam" id="PF12627"/>
    </source>
</evidence>
<comment type="similarity">
    <text evidence="1 6">Belongs to the tRNA nucleotidyltransferase/poly(A) polymerase family.</text>
</comment>
<evidence type="ECO:0000313" key="9">
    <source>
        <dbReference type="EMBL" id="PYH31183.1"/>
    </source>
</evidence>
<evidence type="ECO:0000259" key="7">
    <source>
        <dbReference type="Pfam" id="PF01743"/>
    </source>
</evidence>
<dbReference type="FunFam" id="3.30.460.10:FF:000019">
    <property type="entry name" value="tRNA nucleotidyltransferase cca2"/>
    <property type="match status" value="1"/>
</dbReference>
<dbReference type="InterPro" id="IPR043519">
    <property type="entry name" value="NT_sf"/>
</dbReference>
<keyword evidence="4 6" id="KW-0694">RNA-binding</keyword>
<dbReference type="OrthoDB" id="445712at2759"/>
<organism evidence="9 10">
    <name type="scientific">Aspergillus neoniger (strain CBS 115656)</name>
    <dbReference type="NCBI Taxonomy" id="1448310"/>
    <lineage>
        <taxon>Eukaryota</taxon>
        <taxon>Fungi</taxon>
        <taxon>Dikarya</taxon>
        <taxon>Ascomycota</taxon>
        <taxon>Pezizomycotina</taxon>
        <taxon>Eurotiomycetes</taxon>
        <taxon>Eurotiomycetidae</taxon>
        <taxon>Eurotiales</taxon>
        <taxon>Aspergillaceae</taxon>
        <taxon>Aspergillus</taxon>
        <taxon>Aspergillus subgen. Circumdati</taxon>
    </lineage>
</organism>
<feature type="domain" description="Poly A polymerase head" evidence="7">
    <location>
        <begin position="48"/>
        <end position="201"/>
    </location>
</feature>
<evidence type="ECO:0000256" key="1">
    <source>
        <dbReference type="ARBA" id="ARBA00007265"/>
    </source>
</evidence>
<dbReference type="GO" id="GO:0003723">
    <property type="term" value="F:RNA binding"/>
    <property type="evidence" value="ECO:0007669"/>
    <property type="project" value="UniProtKB-KW"/>
</dbReference>
<name>A0A318YFF0_ASPNB</name>
<dbReference type="FunFam" id="1.10.3090.10:FF:000011">
    <property type="entry name" value="tRNA nucleotidyltransferase"/>
    <property type="match status" value="1"/>
</dbReference>
<dbReference type="InterPro" id="IPR032828">
    <property type="entry name" value="PolyA_RNA-bd"/>
</dbReference>
<gene>
    <name evidence="9" type="ORF">BO87DRAFT_428823</name>
</gene>
<dbReference type="Gene3D" id="3.30.460.10">
    <property type="entry name" value="Beta Polymerase, domain 2"/>
    <property type="match status" value="1"/>
</dbReference>